<protein>
    <submittedName>
        <fullName evidence="1">Uncharacterized protein</fullName>
    </submittedName>
</protein>
<proteinExistence type="predicted"/>
<keyword evidence="2" id="KW-1185">Reference proteome</keyword>
<comment type="caution">
    <text evidence="1">The sequence shown here is derived from an EMBL/GenBank/DDBJ whole genome shotgun (WGS) entry which is preliminary data.</text>
</comment>
<evidence type="ECO:0000313" key="1">
    <source>
        <dbReference type="EMBL" id="MPC80826.1"/>
    </source>
</evidence>
<evidence type="ECO:0000313" key="2">
    <source>
        <dbReference type="Proteomes" id="UP000324222"/>
    </source>
</evidence>
<name>A0A5B7IFS3_PORTR</name>
<dbReference type="EMBL" id="VSRR010055101">
    <property type="protein sequence ID" value="MPC80826.1"/>
    <property type="molecule type" value="Genomic_DNA"/>
</dbReference>
<sequence length="102" mass="11566">MNVAKTVSEEQQPPGACERRWLSTAARVIHYTKRIRTQGRKSQILHVPTLASPHPVISNTPTPTPSVWTPYLLYPPTTPPRCLHSATEAFNLLRRKSRVRSK</sequence>
<organism evidence="1 2">
    <name type="scientific">Portunus trituberculatus</name>
    <name type="common">Swimming crab</name>
    <name type="synonym">Neptunus trituberculatus</name>
    <dbReference type="NCBI Taxonomy" id="210409"/>
    <lineage>
        <taxon>Eukaryota</taxon>
        <taxon>Metazoa</taxon>
        <taxon>Ecdysozoa</taxon>
        <taxon>Arthropoda</taxon>
        <taxon>Crustacea</taxon>
        <taxon>Multicrustacea</taxon>
        <taxon>Malacostraca</taxon>
        <taxon>Eumalacostraca</taxon>
        <taxon>Eucarida</taxon>
        <taxon>Decapoda</taxon>
        <taxon>Pleocyemata</taxon>
        <taxon>Brachyura</taxon>
        <taxon>Eubrachyura</taxon>
        <taxon>Portunoidea</taxon>
        <taxon>Portunidae</taxon>
        <taxon>Portuninae</taxon>
        <taxon>Portunus</taxon>
    </lineage>
</organism>
<reference evidence="1 2" key="1">
    <citation type="submission" date="2019-05" db="EMBL/GenBank/DDBJ databases">
        <title>Another draft genome of Portunus trituberculatus and its Hox gene families provides insights of decapod evolution.</title>
        <authorList>
            <person name="Jeong J.-H."/>
            <person name="Song I."/>
            <person name="Kim S."/>
            <person name="Choi T."/>
            <person name="Kim D."/>
            <person name="Ryu S."/>
            <person name="Kim W."/>
        </authorList>
    </citation>
    <scope>NUCLEOTIDE SEQUENCE [LARGE SCALE GENOMIC DNA]</scope>
    <source>
        <tissue evidence="1">Muscle</tissue>
    </source>
</reference>
<gene>
    <name evidence="1" type="ORF">E2C01_075419</name>
</gene>
<dbReference type="AlphaFoldDB" id="A0A5B7IFS3"/>
<accession>A0A5B7IFS3</accession>
<dbReference type="Proteomes" id="UP000324222">
    <property type="component" value="Unassembled WGS sequence"/>
</dbReference>